<dbReference type="InterPro" id="IPR017850">
    <property type="entry name" value="Alkaline_phosphatase_core_sf"/>
</dbReference>
<comment type="similarity">
    <text evidence="1">Belongs to the sulfatase family.</text>
</comment>
<reference evidence="6" key="1">
    <citation type="journal article" date="2014" name="Front. Microbiol.">
        <title>High frequency of phylogenetically diverse reductive dehalogenase-homologous genes in deep subseafloor sedimentary metagenomes.</title>
        <authorList>
            <person name="Kawai M."/>
            <person name="Futagami T."/>
            <person name="Toyoda A."/>
            <person name="Takaki Y."/>
            <person name="Nishi S."/>
            <person name="Hori S."/>
            <person name="Arai W."/>
            <person name="Tsubouchi T."/>
            <person name="Morono Y."/>
            <person name="Uchiyama I."/>
            <person name="Ito T."/>
            <person name="Fujiyama A."/>
            <person name="Inagaki F."/>
            <person name="Takami H."/>
        </authorList>
    </citation>
    <scope>NUCLEOTIDE SEQUENCE</scope>
    <source>
        <strain evidence="6">Expedition CK06-06</strain>
    </source>
</reference>
<dbReference type="InterPro" id="IPR000917">
    <property type="entry name" value="Sulfatase_N"/>
</dbReference>
<dbReference type="EMBL" id="BARW01019112">
    <property type="protein sequence ID" value="GAI91522.1"/>
    <property type="molecule type" value="Genomic_DNA"/>
</dbReference>
<dbReference type="NCBIfam" id="TIGR01409">
    <property type="entry name" value="TAT_signal_seq"/>
    <property type="match status" value="1"/>
</dbReference>
<dbReference type="Gene3D" id="3.40.720.10">
    <property type="entry name" value="Alkaline Phosphatase, subunit A"/>
    <property type="match status" value="1"/>
</dbReference>
<dbReference type="PROSITE" id="PS00523">
    <property type="entry name" value="SULFATASE_1"/>
    <property type="match status" value="1"/>
</dbReference>
<evidence type="ECO:0000256" key="2">
    <source>
        <dbReference type="ARBA" id="ARBA00022723"/>
    </source>
</evidence>
<dbReference type="PANTHER" id="PTHR42693:SF53">
    <property type="entry name" value="ENDO-4-O-SULFATASE"/>
    <property type="match status" value="1"/>
</dbReference>
<evidence type="ECO:0000313" key="6">
    <source>
        <dbReference type="EMBL" id="GAI91522.1"/>
    </source>
</evidence>
<protein>
    <recommendedName>
        <fullName evidence="5">Sulfatase N-terminal domain-containing protein</fullName>
    </recommendedName>
</protein>
<dbReference type="AlphaFoldDB" id="X1SEU8"/>
<feature type="non-terminal residue" evidence="6">
    <location>
        <position position="100"/>
    </location>
</feature>
<accession>X1SEU8</accession>
<keyword evidence="2" id="KW-0479">Metal-binding</keyword>
<organism evidence="6">
    <name type="scientific">marine sediment metagenome</name>
    <dbReference type="NCBI Taxonomy" id="412755"/>
    <lineage>
        <taxon>unclassified sequences</taxon>
        <taxon>metagenomes</taxon>
        <taxon>ecological metagenomes</taxon>
    </lineage>
</organism>
<feature type="domain" description="Sulfatase N-terminal" evidence="5">
    <location>
        <begin position="35"/>
        <end position="100"/>
    </location>
</feature>
<evidence type="ECO:0000256" key="3">
    <source>
        <dbReference type="ARBA" id="ARBA00022801"/>
    </source>
</evidence>
<dbReference type="InterPro" id="IPR006311">
    <property type="entry name" value="TAT_signal"/>
</dbReference>
<dbReference type="InterPro" id="IPR019546">
    <property type="entry name" value="TAT_signal_bac_arc"/>
</dbReference>
<dbReference type="InterPro" id="IPR050738">
    <property type="entry name" value="Sulfatase"/>
</dbReference>
<evidence type="ECO:0000256" key="4">
    <source>
        <dbReference type="ARBA" id="ARBA00022837"/>
    </source>
</evidence>
<dbReference type="GO" id="GO:0004065">
    <property type="term" value="F:arylsulfatase activity"/>
    <property type="evidence" value="ECO:0007669"/>
    <property type="project" value="TreeGrafter"/>
</dbReference>
<dbReference type="PANTHER" id="PTHR42693">
    <property type="entry name" value="ARYLSULFATASE FAMILY MEMBER"/>
    <property type="match status" value="1"/>
</dbReference>
<keyword evidence="4" id="KW-0106">Calcium</keyword>
<gene>
    <name evidence="6" type="ORF">S12H4_32581</name>
</gene>
<dbReference type="SUPFAM" id="SSF53649">
    <property type="entry name" value="Alkaline phosphatase-like"/>
    <property type="match status" value="1"/>
</dbReference>
<name>X1SEU8_9ZZZZ</name>
<evidence type="ECO:0000259" key="5">
    <source>
        <dbReference type="Pfam" id="PF00884"/>
    </source>
</evidence>
<dbReference type="PROSITE" id="PS51318">
    <property type="entry name" value="TAT"/>
    <property type="match status" value="1"/>
</dbReference>
<comment type="caution">
    <text evidence="6">The sequence shown here is derived from an EMBL/GenBank/DDBJ whole genome shotgun (WGS) entry which is preliminary data.</text>
</comment>
<sequence>MQMERREFLKAVGAGACLAAAGCVSAPAAASTGKPNIVLCMADDQGWGDMAYNGHPVLKTPNFDAMAAEALRFDRFYAAAPVCSPTRGSVMTGRHPNRFG</sequence>
<dbReference type="Pfam" id="PF00884">
    <property type="entry name" value="Sulfatase"/>
    <property type="match status" value="1"/>
</dbReference>
<dbReference type="InterPro" id="IPR024607">
    <property type="entry name" value="Sulfatase_CS"/>
</dbReference>
<keyword evidence="3" id="KW-0378">Hydrolase</keyword>
<evidence type="ECO:0000256" key="1">
    <source>
        <dbReference type="ARBA" id="ARBA00008779"/>
    </source>
</evidence>
<proteinExistence type="inferred from homology"/>
<dbReference type="PROSITE" id="PS51257">
    <property type="entry name" value="PROKAR_LIPOPROTEIN"/>
    <property type="match status" value="1"/>
</dbReference>
<dbReference type="GO" id="GO:0046872">
    <property type="term" value="F:metal ion binding"/>
    <property type="evidence" value="ECO:0007669"/>
    <property type="project" value="UniProtKB-KW"/>
</dbReference>